<sequence>MTDVTTRSAVAPAASARISPPAEVRFAIDDLYATYLWALDTQDIEVYLSTFWPEAAFIETQLDGEVLSWEGVDSIREFTASHFGGYNGHQHRESNRVYLDGDAPDRVRLRSYWSTTHREADSGEVSLSSTGHSFDTIERRGDEWRFVRRWVERWPGNAEHPLRSATHPATEQHPDPAGPAQHGGSH</sequence>
<feature type="region of interest" description="Disordered" evidence="1">
    <location>
        <begin position="158"/>
        <end position="186"/>
    </location>
</feature>
<dbReference type="RefSeq" id="WP_368499154.1">
    <property type="nucleotide sequence ID" value="NZ_CP162511.1"/>
</dbReference>
<dbReference type="Pfam" id="PF13577">
    <property type="entry name" value="SnoaL_4"/>
    <property type="match status" value="1"/>
</dbReference>
<dbReference type="EMBL" id="CP162511">
    <property type="protein sequence ID" value="XDI06776.1"/>
    <property type="molecule type" value="Genomic_DNA"/>
</dbReference>
<dbReference type="InterPro" id="IPR032710">
    <property type="entry name" value="NTF2-like_dom_sf"/>
</dbReference>
<evidence type="ECO:0000313" key="3">
    <source>
        <dbReference type="EMBL" id="XDI06776.1"/>
    </source>
</evidence>
<feature type="domain" description="SnoaL-like" evidence="2">
    <location>
        <begin position="23"/>
        <end position="149"/>
    </location>
</feature>
<name>A0AB39BKB0_9MICO</name>
<dbReference type="InterPro" id="IPR037401">
    <property type="entry name" value="SnoaL-like"/>
</dbReference>
<evidence type="ECO:0000259" key="2">
    <source>
        <dbReference type="Pfam" id="PF13577"/>
    </source>
</evidence>
<dbReference type="Gene3D" id="3.10.450.50">
    <property type="match status" value="1"/>
</dbReference>
<dbReference type="AlphaFoldDB" id="A0AB39BKB0"/>
<proteinExistence type="predicted"/>
<reference evidence="3" key="1">
    <citation type="submission" date="2024-05" db="EMBL/GenBank/DDBJ databases">
        <title>Herbiconiux sp. A18JL235.</title>
        <authorList>
            <person name="Zhang G."/>
        </authorList>
    </citation>
    <scope>NUCLEOTIDE SEQUENCE</scope>
    <source>
        <strain evidence="3">A18JL235</strain>
    </source>
</reference>
<accession>A0AB39BKB0</accession>
<protein>
    <submittedName>
        <fullName evidence="3">Nuclear transport factor 2 family protein</fullName>
    </submittedName>
</protein>
<evidence type="ECO:0000256" key="1">
    <source>
        <dbReference type="SAM" id="MobiDB-lite"/>
    </source>
</evidence>
<organism evidence="3">
    <name type="scientific">Herbiconiux sp. A18JL235</name>
    <dbReference type="NCBI Taxonomy" id="3152363"/>
    <lineage>
        <taxon>Bacteria</taxon>
        <taxon>Bacillati</taxon>
        <taxon>Actinomycetota</taxon>
        <taxon>Actinomycetes</taxon>
        <taxon>Micrococcales</taxon>
        <taxon>Microbacteriaceae</taxon>
        <taxon>Herbiconiux</taxon>
    </lineage>
</organism>
<dbReference type="SUPFAM" id="SSF54427">
    <property type="entry name" value="NTF2-like"/>
    <property type="match status" value="1"/>
</dbReference>
<gene>
    <name evidence="3" type="ORF">ABFY20_06645</name>
</gene>